<proteinExistence type="predicted"/>
<protein>
    <recommendedName>
        <fullName evidence="3">EXLDI protein</fullName>
    </recommendedName>
</protein>
<evidence type="ECO:0000313" key="2">
    <source>
        <dbReference type="Proteomes" id="UP000419743"/>
    </source>
</evidence>
<dbReference type="EMBL" id="CACRYJ010000066">
    <property type="protein sequence ID" value="VZO39920.1"/>
    <property type="molecule type" value="Genomic_DNA"/>
</dbReference>
<reference evidence="1 2" key="1">
    <citation type="submission" date="2019-11" db="EMBL/GenBank/DDBJ databases">
        <authorList>
            <person name="Criscuolo A."/>
        </authorList>
    </citation>
    <scope>NUCLEOTIDE SEQUENCE [LARGE SCALE GENOMIC DNA]</scope>
    <source>
        <strain evidence="1">CIP111667</strain>
    </source>
</reference>
<dbReference type="Proteomes" id="UP000419743">
    <property type="component" value="Unassembled WGS sequence"/>
</dbReference>
<dbReference type="AlphaFoldDB" id="A0A7M4DR26"/>
<organism evidence="1 2">
    <name type="scientific">Occultella aeris</name>
    <dbReference type="NCBI Taxonomy" id="2761496"/>
    <lineage>
        <taxon>Bacteria</taxon>
        <taxon>Bacillati</taxon>
        <taxon>Actinomycetota</taxon>
        <taxon>Actinomycetes</taxon>
        <taxon>Micrococcales</taxon>
        <taxon>Ruaniaceae</taxon>
        <taxon>Occultella</taxon>
    </lineage>
</organism>
<evidence type="ECO:0000313" key="1">
    <source>
        <dbReference type="EMBL" id="VZO39920.1"/>
    </source>
</evidence>
<sequence length="172" mass="19316">MPNKTIYVSDADLPLYERAQELVGGNLSQAIVKALRRYVDVEEGKDDGFEEITVRVGPGKGRRQRFLGVLLVEWLQSTKDRVHKYKVYRSRTGKYVVHAERSPEQIWAAGVDGQAKGWRKHVSQDQTWGTTAATSTLEIFDDLDALRENVPASLYDLIAAAADVPEVEDLDI</sequence>
<keyword evidence="2" id="KW-1185">Reference proteome</keyword>
<dbReference type="RefSeq" id="WP_156743216.1">
    <property type="nucleotide sequence ID" value="NZ_CACRYJ010000066.1"/>
</dbReference>
<name>A0A7M4DR26_9MICO</name>
<gene>
    <name evidence="1" type="ORF">HALOF300_04618</name>
</gene>
<dbReference type="NCBIfam" id="TIGR04342">
    <property type="entry name" value="EXLDI"/>
    <property type="match status" value="1"/>
</dbReference>
<dbReference type="InterPro" id="IPR027580">
    <property type="entry name" value="EXLDI"/>
</dbReference>
<evidence type="ECO:0008006" key="3">
    <source>
        <dbReference type="Google" id="ProtNLM"/>
    </source>
</evidence>
<accession>A0A7M4DR26</accession>
<comment type="caution">
    <text evidence="1">The sequence shown here is derived from an EMBL/GenBank/DDBJ whole genome shotgun (WGS) entry which is preliminary data.</text>
</comment>